<accession>A0A380Z6Y5</accession>
<dbReference type="EMBL" id="UFSX01000002">
    <property type="protein sequence ID" value="SUV42763.1"/>
    <property type="molecule type" value="Genomic_DNA"/>
</dbReference>
<proteinExistence type="predicted"/>
<evidence type="ECO:0000259" key="1">
    <source>
        <dbReference type="Pfam" id="PF04230"/>
    </source>
</evidence>
<evidence type="ECO:0000313" key="3">
    <source>
        <dbReference type="Proteomes" id="UP000254424"/>
    </source>
</evidence>
<sequence length="372" mass="43915">MRNKRTATITWVKHYNFGTILQAYALQQYILYLGYENHILNDTYIIEPDQKKSNIFFIRVIQWVKLLLNPSFKLYYKNKVKSKKLFIRFITDYLLIDYDTDWRLFDDKYDQYIVGSDQIWNPGPIWYKELNTPFYYAGFTNKKKISYASSLGVSAYPDKHLKQFREYLSDYKYLSAREDIGCKIIADITGKEVTHVVDPTLLLPSDNWRKLIGEKPTSHEKYVLAYFLSDNKYYLDYVRQYASKYHISLKMFHNLKKYSCCADELVAAGPLEFLQYIDGASILFTDSFHGTLFAIQLDTPFVAFKRFNGQNEGQNQRLISLLSTLDISDRFIREDNCEKIEDLLPLNFKSIKQKLSMNIELSRIFLQKALES</sequence>
<dbReference type="OrthoDB" id="9799278at2"/>
<dbReference type="RefSeq" id="WP_004288345.1">
    <property type="nucleotide sequence ID" value="NZ_CABKNQ010000020.1"/>
</dbReference>
<keyword evidence="2" id="KW-0808">Transferase</keyword>
<dbReference type="GO" id="GO:0016740">
    <property type="term" value="F:transferase activity"/>
    <property type="evidence" value="ECO:0007669"/>
    <property type="project" value="UniProtKB-KW"/>
</dbReference>
<dbReference type="STRING" id="483216.BACEGG_00080"/>
<gene>
    <name evidence="2" type="ORF">NCTC11155_02137</name>
</gene>
<dbReference type="GeneID" id="93068901"/>
<organism evidence="2 3">
    <name type="scientific">Bacteroides eggerthii</name>
    <dbReference type="NCBI Taxonomy" id="28111"/>
    <lineage>
        <taxon>Bacteria</taxon>
        <taxon>Pseudomonadati</taxon>
        <taxon>Bacteroidota</taxon>
        <taxon>Bacteroidia</taxon>
        <taxon>Bacteroidales</taxon>
        <taxon>Bacteroidaceae</taxon>
        <taxon>Bacteroides</taxon>
    </lineage>
</organism>
<evidence type="ECO:0000313" key="2">
    <source>
        <dbReference type="EMBL" id="SUV42763.1"/>
    </source>
</evidence>
<dbReference type="AlphaFoldDB" id="A0A380Z6Y5"/>
<dbReference type="InterPro" id="IPR007345">
    <property type="entry name" value="Polysacch_pyruvyl_Trfase"/>
</dbReference>
<feature type="domain" description="Polysaccharide pyruvyl transferase" evidence="1">
    <location>
        <begin position="16"/>
        <end position="304"/>
    </location>
</feature>
<reference evidence="2 3" key="1">
    <citation type="submission" date="2018-06" db="EMBL/GenBank/DDBJ databases">
        <authorList>
            <consortium name="Pathogen Informatics"/>
            <person name="Doyle S."/>
        </authorList>
    </citation>
    <scope>NUCLEOTIDE SEQUENCE [LARGE SCALE GENOMIC DNA]</scope>
    <source>
        <strain evidence="2 3">NCTC11155</strain>
    </source>
</reference>
<dbReference type="Pfam" id="PF04230">
    <property type="entry name" value="PS_pyruv_trans"/>
    <property type="match status" value="1"/>
</dbReference>
<name>A0A380Z6Y5_9BACE</name>
<dbReference type="Proteomes" id="UP000254424">
    <property type="component" value="Unassembled WGS sequence"/>
</dbReference>
<protein>
    <submittedName>
        <fullName evidence="2">Polysaccharide pyruvyl transferase</fullName>
    </submittedName>
</protein>